<keyword evidence="4" id="KW-1185">Reference proteome</keyword>
<organism evidence="3 4">
    <name type="scientific">Variovorax humicola</name>
    <dbReference type="NCBI Taxonomy" id="1769758"/>
    <lineage>
        <taxon>Bacteria</taxon>
        <taxon>Pseudomonadati</taxon>
        <taxon>Pseudomonadota</taxon>
        <taxon>Betaproteobacteria</taxon>
        <taxon>Burkholderiales</taxon>
        <taxon>Comamonadaceae</taxon>
        <taxon>Variovorax</taxon>
    </lineage>
</organism>
<dbReference type="Gene3D" id="3.40.190.10">
    <property type="entry name" value="Periplasmic binding protein-like II"/>
    <property type="match status" value="1"/>
</dbReference>
<feature type="chain" id="PRO_5045373633" evidence="2">
    <location>
        <begin position="25"/>
        <end position="323"/>
    </location>
</feature>
<dbReference type="Pfam" id="PF03401">
    <property type="entry name" value="TctC"/>
    <property type="match status" value="1"/>
</dbReference>
<protein>
    <submittedName>
        <fullName evidence="3">Tripartite tricarboxylate transporter substrate binding protein</fullName>
    </submittedName>
</protein>
<evidence type="ECO:0000256" key="1">
    <source>
        <dbReference type="ARBA" id="ARBA00006987"/>
    </source>
</evidence>
<dbReference type="PANTHER" id="PTHR42928:SF5">
    <property type="entry name" value="BLR1237 PROTEIN"/>
    <property type="match status" value="1"/>
</dbReference>
<reference evidence="3 4" key="1">
    <citation type="submission" date="2024-03" db="EMBL/GenBank/DDBJ databases">
        <title>Novel species of the genus Variovorax.</title>
        <authorList>
            <person name="Liu Q."/>
            <person name="Xin Y.-H."/>
        </authorList>
    </citation>
    <scope>NUCLEOTIDE SEQUENCE [LARGE SCALE GENOMIC DNA]</scope>
    <source>
        <strain evidence="3 4">KACC 18501</strain>
    </source>
</reference>
<gene>
    <name evidence="3" type="ORF">WKW80_36120</name>
</gene>
<evidence type="ECO:0000313" key="4">
    <source>
        <dbReference type="Proteomes" id="UP001363010"/>
    </source>
</evidence>
<evidence type="ECO:0000256" key="2">
    <source>
        <dbReference type="SAM" id="SignalP"/>
    </source>
</evidence>
<dbReference type="PANTHER" id="PTHR42928">
    <property type="entry name" value="TRICARBOXYLATE-BINDING PROTEIN"/>
    <property type="match status" value="1"/>
</dbReference>
<dbReference type="InterPro" id="IPR005064">
    <property type="entry name" value="BUG"/>
</dbReference>
<name>A0ABU8WBC5_9BURK</name>
<dbReference type="InterPro" id="IPR042100">
    <property type="entry name" value="Bug_dom1"/>
</dbReference>
<dbReference type="EMBL" id="JBBKZV010000065">
    <property type="protein sequence ID" value="MEJ8827350.1"/>
    <property type="molecule type" value="Genomic_DNA"/>
</dbReference>
<keyword evidence="2" id="KW-0732">Signal</keyword>
<accession>A0ABU8WBC5</accession>
<dbReference type="Gene3D" id="3.40.190.150">
    <property type="entry name" value="Bordetella uptake gene, domain 1"/>
    <property type="match status" value="1"/>
</dbReference>
<comment type="similarity">
    <text evidence="1">Belongs to the UPF0065 (bug) family.</text>
</comment>
<comment type="caution">
    <text evidence="3">The sequence shown here is derived from an EMBL/GenBank/DDBJ whole genome shotgun (WGS) entry which is preliminary data.</text>
</comment>
<dbReference type="CDD" id="cd13578">
    <property type="entry name" value="PBP2_Bug27"/>
    <property type="match status" value="1"/>
</dbReference>
<feature type="signal peptide" evidence="2">
    <location>
        <begin position="1"/>
        <end position="24"/>
    </location>
</feature>
<dbReference type="RefSeq" id="WP_340368378.1">
    <property type="nucleotide sequence ID" value="NZ_JBBKZV010000065.1"/>
</dbReference>
<evidence type="ECO:0000313" key="3">
    <source>
        <dbReference type="EMBL" id="MEJ8827350.1"/>
    </source>
</evidence>
<sequence length="323" mass="33635">MTRRPFFRFTLAACLAAAGFASHAQDWPAKKIITLVVPFAAGGSTDSTARLLAVKLGKELGQQVIVENKVGAGSNIGSAYVAKAAPDGYTLLFATSAIATNVTLYKSTGFDLRKDLAPVSEVALIPNVLVVNNELPAKTLPEFVDFVQKKKVGVSYGSAGSGSASHLSGALFNSMAKGDMLHVAYKGGAPANTDLIGGQIQAVFAPLIEVLPFIEGGKLRALGVTTKTRSQRLPDVPAITEALPGYEVALWNGVFAPAATPPAVVEKIAAAIQKAAQDPAVKKALADQGSVPVANTPAEFKKIVDQEIDKWGRLVKLSGATVD</sequence>
<dbReference type="SUPFAM" id="SSF53850">
    <property type="entry name" value="Periplasmic binding protein-like II"/>
    <property type="match status" value="1"/>
</dbReference>
<dbReference type="Proteomes" id="UP001363010">
    <property type="component" value="Unassembled WGS sequence"/>
</dbReference>
<dbReference type="PIRSF" id="PIRSF017082">
    <property type="entry name" value="YflP"/>
    <property type="match status" value="1"/>
</dbReference>
<proteinExistence type="inferred from homology"/>